<feature type="non-terminal residue" evidence="1">
    <location>
        <position position="381"/>
    </location>
</feature>
<organism evidence="1 2">
    <name type="scientific">Linderina macrospora</name>
    <dbReference type="NCBI Taxonomy" id="4868"/>
    <lineage>
        <taxon>Eukaryota</taxon>
        <taxon>Fungi</taxon>
        <taxon>Fungi incertae sedis</taxon>
        <taxon>Zoopagomycota</taxon>
        <taxon>Kickxellomycotina</taxon>
        <taxon>Kickxellomycetes</taxon>
        <taxon>Kickxellales</taxon>
        <taxon>Kickxellaceae</taxon>
        <taxon>Linderina</taxon>
    </lineage>
</organism>
<name>A0ACC1JCZ7_9FUNG</name>
<sequence>MDYVMSVTDSDASLAAAVLKNSHAALDRILERLELSDMFAPTKQNQSTLAARLPPMVHLRSKAQTPTVWSFDPSLSETYTSVLKDICENGLSFANKKALVTGCGRGSIGIEVLKGLLEGGASVVVTTSSYSHKTMRYFQDIYQSHGSRGSQLVVVPFNQSSRQDIESLVDYVFGDASKGKCLGWDLDYVLPFAAIPEMGCEITDLGSQSELAHRAMLTNVLRLLGEIRKHKSQLGHDMHPTLAVLPLSPNHGAFGGDGLYGESKIGLETLFSRWHSESWSSLVTLSGAVIGWTRGTGLMNANNVIAECVERFGARTFSSEEMAFNILGLMHPRMYALAALSPVWADMAGNFQYYPSLTASTATLRRALRDVDTIQKAVAAD</sequence>
<comment type="caution">
    <text evidence="1">The sequence shown here is derived from an EMBL/GenBank/DDBJ whole genome shotgun (WGS) entry which is preliminary data.</text>
</comment>
<dbReference type="Proteomes" id="UP001150603">
    <property type="component" value="Unassembled WGS sequence"/>
</dbReference>
<dbReference type="EC" id="2.3.1.86" evidence="1"/>
<proteinExistence type="predicted"/>
<keyword evidence="2" id="KW-1185">Reference proteome</keyword>
<evidence type="ECO:0000313" key="2">
    <source>
        <dbReference type="Proteomes" id="UP001150603"/>
    </source>
</evidence>
<evidence type="ECO:0000313" key="1">
    <source>
        <dbReference type="EMBL" id="KAJ1947506.1"/>
    </source>
</evidence>
<keyword evidence="1" id="KW-0808">Transferase</keyword>
<dbReference type="EMBL" id="JANBPW010000926">
    <property type="protein sequence ID" value="KAJ1947506.1"/>
    <property type="molecule type" value="Genomic_DNA"/>
</dbReference>
<protein>
    <submittedName>
        <fullName evidence="1">Fatty acid synthase alpha subunit Lsd1</fullName>
        <ecNumber evidence="1">2.3.1.86</ecNumber>
    </submittedName>
</protein>
<accession>A0ACC1JCZ7</accession>
<gene>
    <name evidence="1" type="primary">fas2_8</name>
    <name evidence="1" type="ORF">FBU59_001870</name>
</gene>
<keyword evidence="1" id="KW-0012">Acyltransferase</keyword>
<reference evidence="1" key="1">
    <citation type="submission" date="2022-07" db="EMBL/GenBank/DDBJ databases">
        <title>Phylogenomic reconstructions and comparative analyses of Kickxellomycotina fungi.</title>
        <authorList>
            <person name="Reynolds N.K."/>
            <person name="Stajich J.E."/>
            <person name="Barry K."/>
            <person name="Grigoriev I.V."/>
            <person name="Crous P."/>
            <person name="Smith M.E."/>
        </authorList>
    </citation>
    <scope>NUCLEOTIDE SEQUENCE</scope>
    <source>
        <strain evidence="1">NRRL 5244</strain>
    </source>
</reference>